<dbReference type="Pfam" id="PF01370">
    <property type="entry name" value="Epimerase"/>
    <property type="match status" value="1"/>
</dbReference>
<dbReference type="Gene3D" id="3.40.50.720">
    <property type="entry name" value="NAD(P)-binding Rossmann-like Domain"/>
    <property type="match status" value="1"/>
</dbReference>
<proteinExistence type="inferred from homology"/>
<evidence type="ECO:0000313" key="4">
    <source>
        <dbReference type="Proteomes" id="UP001304298"/>
    </source>
</evidence>
<reference evidence="3 4" key="1">
    <citation type="submission" date="2023-12" db="EMBL/GenBank/DDBJ databases">
        <title>Amycolatopsis sp. V23-08.</title>
        <authorList>
            <person name="Somphong A."/>
        </authorList>
    </citation>
    <scope>NUCLEOTIDE SEQUENCE [LARGE SCALE GENOMIC DNA]</scope>
    <source>
        <strain evidence="3 4">V23-08</strain>
    </source>
</reference>
<dbReference type="RefSeq" id="WP_323330112.1">
    <property type="nucleotide sequence ID" value="NZ_JAYFSI010000005.1"/>
</dbReference>
<keyword evidence="4" id="KW-1185">Reference proteome</keyword>
<protein>
    <submittedName>
        <fullName evidence="3">NAD-dependent epimerase/dehydratase family protein</fullName>
    </submittedName>
</protein>
<dbReference type="InterPro" id="IPR036291">
    <property type="entry name" value="NAD(P)-bd_dom_sf"/>
</dbReference>
<dbReference type="SUPFAM" id="SSF51735">
    <property type="entry name" value="NAD(P)-binding Rossmann-fold domains"/>
    <property type="match status" value="1"/>
</dbReference>
<comment type="caution">
    <text evidence="3">The sequence shown here is derived from an EMBL/GenBank/DDBJ whole genome shotgun (WGS) entry which is preliminary data.</text>
</comment>
<evidence type="ECO:0000313" key="3">
    <source>
        <dbReference type="EMBL" id="MEA5362554.1"/>
    </source>
</evidence>
<accession>A0ABU5RAB1</accession>
<evidence type="ECO:0000259" key="2">
    <source>
        <dbReference type="Pfam" id="PF01370"/>
    </source>
</evidence>
<dbReference type="PANTHER" id="PTHR43000">
    <property type="entry name" value="DTDP-D-GLUCOSE 4,6-DEHYDRATASE-RELATED"/>
    <property type="match status" value="1"/>
</dbReference>
<dbReference type="EMBL" id="JAYFSI010000005">
    <property type="protein sequence ID" value="MEA5362554.1"/>
    <property type="molecule type" value="Genomic_DNA"/>
</dbReference>
<gene>
    <name evidence="3" type="ORF">VA596_23665</name>
</gene>
<sequence>MDHGARPAVMITGGCGFIGSHLARSLAGQGFPVTVVDRERWPDDLVDSVRIDVTDFDDCVKVVSTVDPGIIFHLAASSTIDSAFRDPRGSLADNIGGTMNMLEAARTSCTDLRRFVLASTDKVYGELTGDAYVETSALEARGAYDVGKLSADNLVRLYGYEFGLPVTTIRLCNVFGPGDPNTGSRIVPRTLDRLFAPAGARPPVIYEDSLGHGRDYVYVSDVVRALETIAFETAARGEVFNMAPAAHRTTLELVEEMIDLAWRACAPSDWDRANAIRANGYEVVGGAGSPSVLRRQHCAAPKLAALGFRNRVSLSDGLQRTIGSFLRDRGIGGRTFARPEGGRLPS</sequence>
<name>A0ABU5RAB1_9PSEU</name>
<dbReference type="InterPro" id="IPR001509">
    <property type="entry name" value="Epimerase_deHydtase"/>
</dbReference>
<feature type="domain" description="NAD-dependent epimerase/dehydratase" evidence="2">
    <location>
        <begin position="9"/>
        <end position="242"/>
    </location>
</feature>
<comment type="similarity">
    <text evidence="1">Belongs to the NAD(P)-dependent epimerase/dehydratase family.</text>
</comment>
<dbReference type="Proteomes" id="UP001304298">
    <property type="component" value="Unassembled WGS sequence"/>
</dbReference>
<dbReference type="Gene3D" id="3.90.25.10">
    <property type="entry name" value="UDP-galactose 4-epimerase, domain 1"/>
    <property type="match status" value="1"/>
</dbReference>
<evidence type="ECO:0000256" key="1">
    <source>
        <dbReference type="ARBA" id="ARBA00007637"/>
    </source>
</evidence>
<organism evidence="3 4">
    <name type="scientific">Amycolatopsis heterodermiae</name>
    <dbReference type="NCBI Taxonomy" id="3110235"/>
    <lineage>
        <taxon>Bacteria</taxon>
        <taxon>Bacillati</taxon>
        <taxon>Actinomycetota</taxon>
        <taxon>Actinomycetes</taxon>
        <taxon>Pseudonocardiales</taxon>
        <taxon>Pseudonocardiaceae</taxon>
        <taxon>Amycolatopsis</taxon>
    </lineage>
</organism>